<dbReference type="Proteomes" id="UP001055171">
    <property type="component" value="Chromosome"/>
</dbReference>
<gene>
    <name evidence="2" type="ORF">BN1232_05622</name>
    <name evidence="3" type="ORF">MJO58_26565</name>
</gene>
<keyword evidence="5" id="KW-1185">Reference proteome</keyword>
<dbReference type="EMBL" id="CTEE01000001">
    <property type="protein sequence ID" value="CQD22432.1"/>
    <property type="molecule type" value="Genomic_DNA"/>
</dbReference>
<dbReference type="AlphaFoldDB" id="A0A0E4H1W4"/>
<evidence type="ECO:0000313" key="5">
    <source>
        <dbReference type="Proteomes" id="UP001055171"/>
    </source>
</evidence>
<evidence type="ECO:0000313" key="4">
    <source>
        <dbReference type="Proteomes" id="UP000199251"/>
    </source>
</evidence>
<name>A0A0E4H1W4_MYCLN</name>
<keyword evidence="1" id="KW-1133">Transmembrane helix</keyword>
<reference evidence="2 4" key="1">
    <citation type="submission" date="2015-03" db="EMBL/GenBank/DDBJ databases">
        <authorList>
            <person name="Urmite Genomes"/>
        </authorList>
    </citation>
    <scope>NUCLEOTIDE SEQUENCE [LARGE SCALE GENOMIC DNA]</scope>
    <source>
        <strain evidence="2 4">CSUR P1491</strain>
    </source>
</reference>
<feature type="transmembrane region" description="Helical" evidence="1">
    <location>
        <begin position="6"/>
        <end position="38"/>
    </location>
</feature>
<evidence type="ECO:0000256" key="1">
    <source>
        <dbReference type="SAM" id="Phobius"/>
    </source>
</evidence>
<evidence type="ECO:0000313" key="2">
    <source>
        <dbReference type="EMBL" id="CQD22432.1"/>
    </source>
</evidence>
<organism evidence="2 4">
    <name type="scientific">Mycobacterium lentiflavum</name>
    <dbReference type="NCBI Taxonomy" id="141349"/>
    <lineage>
        <taxon>Bacteria</taxon>
        <taxon>Bacillati</taxon>
        <taxon>Actinomycetota</taxon>
        <taxon>Actinomycetes</taxon>
        <taxon>Mycobacteriales</taxon>
        <taxon>Mycobacteriaceae</taxon>
        <taxon>Mycobacterium</taxon>
        <taxon>Mycobacterium simiae complex</taxon>
    </lineage>
</organism>
<protein>
    <submittedName>
        <fullName evidence="3">DUF6131 family protein</fullName>
    </submittedName>
</protein>
<dbReference type="Proteomes" id="UP000199251">
    <property type="component" value="Unassembled WGS sequence"/>
</dbReference>
<evidence type="ECO:0000313" key="3">
    <source>
        <dbReference type="EMBL" id="ULP42300.1"/>
    </source>
</evidence>
<dbReference type="EMBL" id="CP092423">
    <property type="protein sequence ID" value="ULP42300.1"/>
    <property type="molecule type" value="Genomic_DNA"/>
</dbReference>
<reference evidence="3" key="2">
    <citation type="submission" date="2022-08" db="EMBL/GenBank/DDBJ databases">
        <title>Complete genome sequence of 14 non-tuberculosis mycobacteria type-strains.</title>
        <authorList>
            <person name="Igarashi Y."/>
            <person name="Osugi A."/>
            <person name="Mitarai S."/>
        </authorList>
    </citation>
    <scope>NUCLEOTIDE SEQUENCE</scope>
    <source>
        <strain evidence="3">ATCC 51985</strain>
    </source>
</reference>
<dbReference type="STRING" id="141349.BN1232_05622"/>
<keyword evidence="1" id="KW-0472">Membrane</keyword>
<keyword evidence="1" id="KW-0812">Transmembrane</keyword>
<proteinExistence type="predicted"/>
<accession>A0A0E4H1W4</accession>
<sequence length="51" mass="5656">MIVLGVVLLILGYLFAIPLLWTIGIVLIVIGAVMWILGSVGRPVAGRRYWY</sequence>
<dbReference type="RefSeq" id="WP_090607844.1">
    <property type="nucleotide sequence ID" value="NZ_CP092423.2"/>
</dbReference>